<dbReference type="EMBL" id="MRVI01000001">
    <property type="protein sequence ID" value="OOC62675.1"/>
    <property type="molecule type" value="Genomic_DNA"/>
</dbReference>
<evidence type="ECO:0000313" key="3">
    <source>
        <dbReference type="Proteomes" id="UP000189059"/>
    </source>
</evidence>
<keyword evidence="3" id="KW-1185">Reference proteome</keyword>
<evidence type="ECO:0000256" key="1">
    <source>
        <dbReference type="SAM" id="Phobius"/>
    </source>
</evidence>
<proteinExistence type="predicted"/>
<organism evidence="2 3">
    <name type="scientific">Paenibacillus ihbetae</name>
    <dbReference type="NCBI Taxonomy" id="1870820"/>
    <lineage>
        <taxon>Bacteria</taxon>
        <taxon>Bacillati</taxon>
        <taxon>Bacillota</taxon>
        <taxon>Bacilli</taxon>
        <taxon>Bacillales</taxon>
        <taxon>Paenibacillaceae</taxon>
        <taxon>Paenibacillus</taxon>
    </lineage>
</organism>
<gene>
    <name evidence="2" type="ORF">BBD40_12900</name>
</gene>
<dbReference type="Proteomes" id="UP000189059">
    <property type="component" value="Unassembled WGS sequence"/>
</dbReference>
<comment type="caution">
    <text evidence="2">The sequence shown here is derived from an EMBL/GenBank/DDBJ whole genome shotgun (WGS) entry which is preliminary data.</text>
</comment>
<feature type="transmembrane region" description="Helical" evidence="1">
    <location>
        <begin position="35"/>
        <end position="55"/>
    </location>
</feature>
<accession>A0ABX3JZR4</accession>
<keyword evidence="1" id="KW-0812">Transmembrane</keyword>
<keyword evidence="1" id="KW-1133">Transmembrane helix</keyword>
<name>A0ABX3JZR4_9BACL</name>
<keyword evidence="1" id="KW-0472">Membrane</keyword>
<evidence type="ECO:0000313" key="2">
    <source>
        <dbReference type="EMBL" id="OOC62675.1"/>
    </source>
</evidence>
<reference evidence="2 3" key="1">
    <citation type="submission" date="2016-12" db="EMBL/GenBank/DDBJ databases">
        <title>Genome sequencing and description of Paenibacillus sp. nov. from high altitude lake in the Indian Trans- Himalayas.</title>
        <authorList>
            <person name="Kiran S."/>
            <person name="Swarnkar M.K."/>
            <person name="Rana A."/>
            <person name="Tewari R."/>
            <person name="Gulati A."/>
        </authorList>
    </citation>
    <scope>NUCLEOTIDE SEQUENCE [LARGE SCALE GENOMIC DNA]</scope>
    <source>
        <strain evidence="2 3">IHBB 9951</strain>
    </source>
</reference>
<sequence length="67" mass="7357">MNICIIRERHSVPAIFDDNPAARLIEMIPANLKHAIRVGIGLFIAFIGMRMSGIITAQPDDPVALCK</sequence>
<protein>
    <submittedName>
        <fullName evidence="2">Uncharacterized protein</fullName>
    </submittedName>
</protein>